<dbReference type="InterPro" id="IPR026268">
    <property type="entry name" value="RseC"/>
</dbReference>
<reference evidence="2 3" key="1">
    <citation type="journal article" date="2012" name="PLoS ONE">
        <title>Edwardsiella comparative phylogenomics reveal the new intra/inter-species taxonomic relationships, virulence evolution and niche adaptation mechanisms.</title>
        <authorList>
            <person name="Yang M."/>
            <person name="Lv Y."/>
            <person name="Xiao J."/>
            <person name="Wu H."/>
            <person name="Zheng H."/>
            <person name="Liu Q."/>
            <person name="Zhang Y."/>
            <person name="Wang Q."/>
        </authorList>
    </citation>
    <scope>NUCLEOTIDE SEQUENCE [LARGE SCALE GENOMIC DNA]</scope>
    <source>
        <strain evidence="3">080813</strain>
    </source>
</reference>
<keyword evidence="1" id="KW-0472">Membrane</keyword>
<gene>
    <name evidence="2" type="primary">rseC</name>
    <name evidence="2" type="ORF">ETEE_0878</name>
</gene>
<evidence type="ECO:0000256" key="1">
    <source>
        <dbReference type="SAM" id="Phobius"/>
    </source>
</evidence>
<proteinExistence type="predicted"/>
<dbReference type="EMBL" id="CP006664">
    <property type="protein sequence ID" value="AIJ07347.1"/>
    <property type="molecule type" value="Genomic_DNA"/>
</dbReference>
<dbReference type="AlphaFoldDB" id="A0A076LKP0"/>
<dbReference type="HOGENOM" id="CLU_124911_0_0_6"/>
<dbReference type="PANTHER" id="PTHR35867">
    <property type="entry name" value="PROTEIN RSEC"/>
    <property type="match status" value="1"/>
</dbReference>
<feature type="transmembrane region" description="Helical" evidence="1">
    <location>
        <begin position="105"/>
        <end position="121"/>
    </location>
</feature>
<evidence type="ECO:0000313" key="2">
    <source>
        <dbReference type="EMBL" id="AIJ07347.1"/>
    </source>
</evidence>
<accession>A0A076LKP0</accession>
<feature type="transmembrane region" description="Helical" evidence="1">
    <location>
        <begin position="79"/>
        <end position="99"/>
    </location>
</feature>
<dbReference type="InterPro" id="IPR007359">
    <property type="entry name" value="SigmaE_reg_RseC_MucC"/>
</dbReference>
<dbReference type="NCBIfam" id="NF008115">
    <property type="entry name" value="PRK10862.1"/>
    <property type="match status" value="1"/>
</dbReference>
<sequence length="158" mass="16659">MMREWATVISWRQGEALLQCEAHAGCSGCRARQGCGSAALAELGPQTRHQLRLAVSQPLQPGQRVEIGLQEASVLRSALLVYITPLVGLLGGGAAGQLWLGSDGASALCALAGGVLGFILARRWARSMTQGEAYQPVLLQVALPSTQLCSITNPPNRE</sequence>
<dbReference type="GeneID" id="33938602"/>
<dbReference type="KEGG" id="ete:ETEE_0878"/>
<keyword evidence="1" id="KW-0812">Transmembrane</keyword>
<dbReference type="RefSeq" id="WP_034165587.1">
    <property type="nucleotide sequence ID" value="NZ_CP006664.1"/>
</dbReference>
<keyword evidence="1" id="KW-1133">Transmembrane helix</keyword>
<dbReference type="PANTHER" id="PTHR35867:SF1">
    <property type="entry name" value="PROTEIN RSEC"/>
    <property type="match status" value="1"/>
</dbReference>
<protein>
    <submittedName>
        <fullName evidence="2">Sigma-E factor regulatory protein RseC</fullName>
    </submittedName>
</protein>
<dbReference type="Pfam" id="PF04246">
    <property type="entry name" value="RseC_MucC"/>
    <property type="match status" value="1"/>
</dbReference>
<dbReference type="PIRSF" id="PIRSF004923">
    <property type="entry name" value="RseC"/>
    <property type="match status" value="1"/>
</dbReference>
<evidence type="ECO:0000313" key="3">
    <source>
        <dbReference type="Proteomes" id="UP000028681"/>
    </source>
</evidence>
<dbReference type="Proteomes" id="UP000028681">
    <property type="component" value="Chromosome"/>
</dbReference>
<organism evidence="2 3">
    <name type="scientific">Edwardsiella anguillarum ET080813</name>
    <dbReference type="NCBI Taxonomy" id="667120"/>
    <lineage>
        <taxon>Bacteria</taxon>
        <taxon>Pseudomonadati</taxon>
        <taxon>Pseudomonadota</taxon>
        <taxon>Gammaproteobacteria</taxon>
        <taxon>Enterobacterales</taxon>
        <taxon>Hafniaceae</taxon>
        <taxon>Edwardsiella</taxon>
    </lineage>
</organism>
<name>A0A076LKP0_9GAMM</name>